<dbReference type="Pfam" id="PF00833">
    <property type="entry name" value="Ribosomal_S17e"/>
    <property type="match status" value="1"/>
</dbReference>
<comment type="caution">
    <text evidence="5">The sequence shown here is derived from an EMBL/GenBank/DDBJ whole genome shotgun (WGS) entry which is preliminary data.</text>
</comment>
<dbReference type="InterPro" id="IPR001210">
    <property type="entry name" value="Ribosomal_eS17"/>
</dbReference>
<evidence type="ECO:0000313" key="6">
    <source>
        <dbReference type="Proteomes" id="UP000526302"/>
    </source>
</evidence>
<dbReference type="GO" id="GO:0005840">
    <property type="term" value="C:ribosome"/>
    <property type="evidence" value="ECO:0007669"/>
    <property type="project" value="UniProtKB-KW"/>
</dbReference>
<dbReference type="InterPro" id="IPR036401">
    <property type="entry name" value="Ribosomal_eS17_sf"/>
</dbReference>
<proteinExistence type="inferred from homology"/>
<reference evidence="5 6" key="1">
    <citation type="journal article" date="2020" name="Biotechnol. Biofuels">
        <title>New insights from the biogas microbiome by comprehensive genome-resolved metagenomics of nearly 1600 species originating from multiple anaerobic digesters.</title>
        <authorList>
            <person name="Campanaro S."/>
            <person name="Treu L."/>
            <person name="Rodriguez-R L.M."/>
            <person name="Kovalovszki A."/>
            <person name="Ziels R.M."/>
            <person name="Maus I."/>
            <person name="Zhu X."/>
            <person name="Kougias P.G."/>
            <person name="Basile A."/>
            <person name="Luo G."/>
            <person name="Schluter A."/>
            <person name="Konstantinidis K.T."/>
            <person name="Angelidaki I."/>
        </authorList>
    </citation>
    <scope>NUCLEOTIDE SEQUENCE [LARGE SCALE GENOMIC DNA]</scope>
    <source>
        <strain evidence="5">AS22ysBPME_79</strain>
    </source>
</reference>
<protein>
    <recommendedName>
        <fullName evidence="4">30S ribosomal protein S17e</fullName>
    </recommendedName>
</protein>
<dbReference type="GO" id="GO:1990904">
    <property type="term" value="C:ribonucleoprotein complex"/>
    <property type="evidence" value="ECO:0007669"/>
    <property type="project" value="UniProtKB-KW"/>
</dbReference>
<dbReference type="AlphaFoldDB" id="A0A7K4BYU4"/>
<evidence type="ECO:0000313" key="5">
    <source>
        <dbReference type="EMBL" id="NMA44407.1"/>
    </source>
</evidence>
<accession>A0A7K4BYU4</accession>
<evidence type="ECO:0000256" key="4">
    <source>
        <dbReference type="ARBA" id="ARBA00035394"/>
    </source>
</evidence>
<dbReference type="EMBL" id="JAAZKV010000009">
    <property type="protein sequence ID" value="NMA44407.1"/>
    <property type="molecule type" value="Genomic_DNA"/>
</dbReference>
<evidence type="ECO:0000256" key="1">
    <source>
        <dbReference type="ARBA" id="ARBA00010444"/>
    </source>
</evidence>
<sequence length="68" mass="7914">MGKSVSKVLKYKGEVLLREFPEKFGKNFEQNKKELSLMELGLSKTTRNIVAGYIVRLAKRKEKEQLKK</sequence>
<keyword evidence="2 5" id="KW-0689">Ribosomal protein</keyword>
<dbReference type="GO" id="GO:0003735">
    <property type="term" value="F:structural constituent of ribosome"/>
    <property type="evidence" value="ECO:0007669"/>
    <property type="project" value="InterPro"/>
</dbReference>
<evidence type="ECO:0000256" key="3">
    <source>
        <dbReference type="ARBA" id="ARBA00023274"/>
    </source>
</evidence>
<organism evidence="5 6">
    <name type="scientific">Candidatus Iainarchaeum sp</name>
    <dbReference type="NCBI Taxonomy" id="3101447"/>
    <lineage>
        <taxon>Archaea</taxon>
        <taxon>Candidatus Iainarchaeota</taxon>
        <taxon>Candidatus Iainarchaeia</taxon>
        <taxon>Candidatus Iainarchaeales</taxon>
        <taxon>Candidatus Iainarchaeaceae</taxon>
        <taxon>Candidatus Iainarchaeum</taxon>
    </lineage>
</organism>
<dbReference type="GO" id="GO:0006412">
    <property type="term" value="P:translation"/>
    <property type="evidence" value="ECO:0007669"/>
    <property type="project" value="InterPro"/>
</dbReference>
<dbReference type="Gene3D" id="1.10.60.20">
    <property type="entry name" value="Ribosomal protein S17e-like"/>
    <property type="match status" value="1"/>
</dbReference>
<keyword evidence="3" id="KW-0687">Ribonucleoprotein</keyword>
<gene>
    <name evidence="5" type="ORF">GX950_01165</name>
</gene>
<evidence type="ECO:0000256" key="2">
    <source>
        <dbReference type="ARBA" id="ARBA00022980"/>
    </source>
</evidence>
<dbReference type="SUPFAM" id="SSF116820">
    <property type="entry name" value="Rps17e-like"/>
    <property type="match status" value="1"/>
</dbReference>
<name>A0A7K4BYU4_9ARCH</name>
<dbReference type="Proteomes" id="UP000526302">
    <property type="component" value="Unassembled WGS sequence"/>
</dbReference>
<comment type="similarity">
    <text evidence="1">Belongs to the eukaryotic ribosomal protein eS17 family.</text>
</comment>